<dbReference type="PANTHER" id="PTHR43005">
    <property type="entry name" value="BLR7065 PROTEIN"/>
    <property type="match status" value="1"/>
</dbReference>
<proteinExistence type="inferred from homology"/>
<feature type="transmembrane region" description="Helical" evidence="7">
    <location>
        <begin position="55"/>
        <end position="77"/>
    </location>
</feature>
<dbReference type="Proteomes" id="UP000281955">
    <property type="component" value="Unassembled WGS sequence"/>
</dbReference>
<evidence type="ECO:0000256" key="5">
    <source>
        <dbReference type="ARBA" id="ARBA00022989"/>
    </source>
</evidence>
<feature type="transmembrane region" description="Helical" evidence="7">
    <location>
        <begin position="155"/>
        <end position="176"/>
    </location>
</feature>
<keyword evidence="4 7" id="KW-0812">Transmembrane</keyword>
<name>A0A420XSS3_9ACTN</name>
<keyword evidence="11" id="KW-1185">Reference proteome</keyword>
<comment type="similarity">
    <text evidence="7">Belongs to the binding-protein-dependent transport system permease family.</text>
</comment>
<dbReference type="SUPFAM" id="SSF161098">
    <property type="entry name" value="MetI-like"/>
    <property type="match status" value="1"/>
</dbReference>
<sequence>MADRPPLSGTTHAIPQPAGSTRTRPPAGAPGSPPAGDQGEGRRAGRRSLRRRERLAAAAFLLPAAAYMVLFFGYPVVKNFLMSFQKYSTSTFYTGEAPWVGLGNYRSVVHSSVFSKAMLNTALFTVGSIVGQFVIGLSLALFFRRRFPLSGVLRSLLLLPWLIPLIVSGAVWRWILDKDNGALNRFLAGVHLAPGHPGWLVTTSLALVAVILVNIWLGIPFNATILYGGLQDIPEELYEAASLDGATGWKAFRYVTWPLLRPVVSVVLVLGVVYTIKVLDIILGLTNGGPAHATETIATQSYHLSFQQFDFGQGAALGNILIAISLLFSVVYLRANRRAVDE</sequence>
<evidence type="ECO:0000256" key="2">
    <source>
        <dbReference type="ARBA" id="ARBA00022448"/>
    </source>
</evidence>
<feature type="transmembrane region" description="Helical" evidence="7">
    <location>
        <begin position="196"/>
        <end position="217"/>
    </location>
</feature>
<keyword evidence="2 7" id="KW-0813">Transport</keyword>
<dbReference type="CDD" id="cd06261">
    <property type="entry name" value="TM_PBP2"/>
    <property type="match status" value="1"/>
</dbReference>
<protein>
    <submittedName>
        <fullName evidence="10">Multiple sugar transport system permease protein</fullName>
    </submittedName>
</protein>
<dbReference type="InParanoid" id="A0A420XSS3"/>
<dbReference type="InterPro" id="IPR035906">
    <property type="entry name" value="MetI-like_sf"/>
</dbReference>
<evidence type="ECO:0000256" key="1">
    <source>
        <dbReference type="ARBA" id="ARBA00004651"/>
    </source>
</evidence>
<evidence type="ECO:0000256" key="3">
    <source>
        <dbReference type="ARBA" id="ARBA00022475"/>
    </source>
</evidence>
<dbReference type="PANTHER" id="PTHR43005:SF1">
    <property type="entry name" value="SPERMIDINE_PUTRESCINE TRANSPORT SYSTEM PERMEASE PROTEIN"/>
    <property type="match status" value="1"/>
</dbReference>
<dbReference type="EMBL" id="RBWV01000010">
    <property type="protein sequence ID" value="RKS77952.1"/>
    <property type="molecule type" value="Genomic_DNA"/>
</dbReference>
<dbReference type="AlphaFoldDB" id="A0A420XSS3"/>
<evidence type="ECO:0000256" key="8">
    <source>
        <dbReference type="SAM" id="MobiDB-lite"/>
    </source>
</evidence>
<reference evidence="10 11" key="1">
    <citation type="submission" date="2018-10" db="EMBL/GenBank/DDBJ databases">
        <title>Genomic Encyclopedia of Archaeal and Bacterial Type Strains, Phase II (KMG-II): from individual species to whole genera.</title>
        <authorList>
            <person name="Goeker M."/>
        </authorList>
    </citation>
    <scope>NUCLEOTIDE SEQUENCE [LARGE SCALE GENOMIC DNA]</scope>
    <source>
        <strain evidence="10 11">RP-AC37</strain>
    </source>
</reference>
<dbReference type="PROSITE" id="PS50928">
    <property type="entry name" value="ABC_TM1"/>
    <property type="match status" value="1"/>
</dbReference>
<dbReference type="InterPro" id="IPR000515">
    <property type="entry name" value="MetI-like"/>
</dbReference>
<evidence type="ECO:0000313" key="11">
    <source>
        <dbReference type="Proteomes" id="UP000281955"/>
    </source>
</evidence>
<dbReference type="OrthoDB" id="9805974at2"/>
<dbReference type="GO" id="GO:0055085">
    <property type="term" value="P:transmembrane transport"/>
    <property type="evidence" value="ECO:0007669"/>
    <property type="project" value="InterPro"/>
</dbReference>
<feature type="region of interest" description="Disordered" evidence="8">
    <location>
        <begin position="1"/>
        <end position="48"/>
    </location>
</feature>
<evidence type="ECO:0000259" key="9">
    <source>
        <dbReference type="PROSITE" id="PS50928"/>
    </source>
</evidence>
<organism evidence="10 11">
    <name type="scientific">Motilibacter peucedani</name>
    <dbReference type="NCBI Taxonomy" id="598650"/>
    <lineage>
        <taxon>Bacteria</taxon>
        <taxon>Bacillati</taxon>
        <taxon>Actinomycetota</taxon>
        <taxon>Actinomycetes</taxon>
        <taxon>Motilibacterales</taxon>
        <taxon>Motilibacteraceae</taxon>
        <taxon>Motilibacter</taxon>
    </lineage>
</organism>
<comment type="subcellular location">
    <subcellularLocation>
        <location evidence="1 7">Cell membrane</location>
        <topology evidence="1 7">Multi-pass membrane protein</topology>
    </subcellularLocation>
</comment>
<dbReference type="RefSeq" id="WP_121192929.1">
    <property type="nucleotide sequence ID" value="NZ_RBWV01000010.1"/>
</dbReference>
<feature type="transmembrane region" description="Helical" evidence="7">
    <location>
        <begin position="259"/>
        <end position="276"/>
    </location>
</feature>
<feature type="transmembrane region" description="Helical" evidence="7">
    <location>
        <begin position="122"/>
        <end position="143"/>
    </location>
</feature>
<evidence type="ECO:0000313" key="10">
    <source>
        <dbReference type="EMBL" id="RKS77952.1"/>
    </source>
</evidence>
<feature type="domain" description="ABC transmembrane type-1" evidence="9">
    <location>
        <begin position="118"/>
        <end position="332"/>
    </location>
</feature>
<feature type="transmembrane region" description="Helical" evidence="7">
    <location>
        <begin position="311"/>
        <end position="333"/>
    </location>
</feature>
<comment type="caution">
    <text evidence="10">The sequence shown here is derived from an EMBL/GenBank/DDBJ whole genome shotgun (WGS) entry which is preliminary data.</text>
</comment>
<keyword evidence="10" id="KW-0762">Sugar transport</keyword>
<evidence type="ECO:0000256" key="4">
    <source>
        <dbReference type="ARBA" id="ARBA00022692"/>
    </source>
</evidence>
<keyword evidence="3" id="KW-1003">Cell membrane</keyword>
<keyword evidence="5 7" id="KW-1133">Transmembrane helix</keyword>
<feature type="compositionally biased region" description="Polar residues" evidence="8">
    <location>
        <begin position="8"/>
        <end position="23"/>
    </location>
</feature>
<dbReference type="Pfam" id="PF00528">
    <property type="entry name" value="BPD_transp_1"/>
    <property type="match status" value="1"/>
</dbReference>
<dbReference type="Gene3D" id="1.10.3720.10">
    <property type="entry name" value="MetI-like"/>
    <property type="match status" value="1"/>
</dbReference>
<dbReference type="GO" id="GO:0005886">
    <property type="term" value="C:plasma membrane"/>
    <property type="evidence" value="ECO:0007669"/>
    <property type="project" value="UniProtKB-SubCell"/>
</dbReference>
<accession>A0A420XSS3</accession>
<evidence type="ECO:0000256" key="6">
    <source>
        <dbReference type="ARBA" id="ARBA00023136"/>
    </source>
</evidence>
<evidence type="ECO:0000256" key="7">
    <source>
        <dbReference type="RuleBase" id="RU363032"/>
    </source>
</evidence>
<gene>
    <name evidence="10" type="ORF">CLV35_1657</name>
</gene>
<keyword evidence="6 7" id="KW-0472">Membrane</keyword>